<sequence>MSVGETIGAILETLPAGFRFHPTDEELVDHHLKPKILGMDSQVEIIPEVDICKWEPWELPGSSVIKTDDPEWFFFSLLDYKYSKGSRSNRKTKAGYWKPTGKDRDILSGTNKEVIGAKKTLVFYIGRCHAATRTNWVIHEYRADIAGLPAKRAYVLCRLKRKTDENTGSDIPTPDEAVAGTGNHLSGLANNKTLGAGPSHHSSNVGNSQVEEMTLDEDSQLQGLLNDFTSTPPSSDWFSDTEQGLDWDLPSPSGFNNIYGSMQFQDGFDTAEFVVDPDEYHCEGLTGQGSPAVDGRNLNNGSAGRLSAGPQSPQKGVYGKDGGSSSNTDTAVLQGSCLQAKDRAEYGSVIDLLQNKNPIREFNRDSKVTEKANRKRSSIWNEPVGMNKKGSFSSPETASASHEPSSSPGYLVNLLLGILLFVVLIAVMVIDINAKEDPQLQGLLNDITFTPLDSDLFSDTEQGLDLDLPSPSGINNGYGSMQFQDGFDTEFAGSLIIGPDECHCEGLTSQGSSAVDGWNLNPGSVGSLSYRHRPIKGSV</sequence>
<evidence type="ECO:0000256" key="2">
    <source>
        <dbReference type="ARBA" id="ARBA00004167"/>
    </source>
</evidence>
<evidence type="ECO:0000256" key="5">
    <source>
        <dbReference type="ARBA" id="ARBA00023015"/>
    </source>
</evidence>
<gene>
    <name evidence="14" type="ORF">VitviT2T_023627</name>
</gene>
<keyword evidence="6" id="KW-0238">DNA-binding</keyword>
<keyword evidence="7 12" id="KW-0472">Membrane</keyword>
<keyword evidence="15" id="KW-1185">Reference proteome</keyword>
<organism evidence="14 15">
    <name type="scientific">Vitis vinifera</name>
    <name type="common">Grape</name>
    <dbReference type="NCBI Taxonomy" id="29760"/>
    <lineage>
        <taxon>Eukaryota</taxon>
        <taxon>Viridiplantae</taxon>
        <taxon>Streptophyta</taxon>
        <taxon>Embryophyta</taxon>
        <taxon>Tracheophyta</taxon>
        <taxon>Spermatophyta</taxon>
        <taxon>Magnoliopsida</taxon>
        <taxon>eudicotyledons</taxon>
        <taxon>Gunneridae</taxon>
        <taxon>Pentapetalae</taxon>
        <taxon>rosids</taxon>
        <taxon>Vitales</taxon>
        <taxon>Vitaceae</taxon>
        <taxon>Viteae</taxon>
        <taxon>Vitis</taxon>
    </lineage>
</organism>
<dbReference type="SUPFAM" id="SSF101941">
    <property type="entry name" value="NAC domain"/>
    <property type="match status" value="1"/>
</dbReference>
<evidence type="ECO:0000313" key="14">
    <source>
        <dbReference type="EMBL" id="WKA05676.1"/>
    </source>
</evidence>
<evidence type="ECO:0000256" key="10">
    <source>
        <dbReference type="ARBA" id="ARBA00023242"/>
    </source>
</evidence>
<dbReference type="Pfam" id="PF02365">
    <property type="entry name" value="NAM"/>
    <property type="match status" value="1"/>
</dbReference>
<evidence type="ECO:0000313" key="15">
    <source>
        <dbReference type="Proteomes" id="UP001227230"/>
    </source>
</evidence>
<proteinExistence type="predicted"/>
<keyword evidence="8" id="KW-0010">Activator</keyword>
<evidence type="ECO:0000256" key="4">
    <source>
        <dbReference type="ARBA" id="ARBA00022989"/>
    </source>
</evidence>
<dbReference type="PROSITE" id="PS51005">
    <property type="entry name" value="NAC"/>
    <property type="match status" value="1"/>
</dbReference>
<feature type="domain" description="NAC" evidence="13">
    <location>
        <begin position="14"/>
        <end position="162"/>
    </location>
</feature>
<evidence type="ECO:0000256" key="1">
    <source>
        <dbReference type="ARBA" id="ARBA00004123"/>
    </source>
</evidence>
<keyword evidence="9" id="KW-0804">Transcription</keyword>
<evidence type="ECO:0000256" key="12">
    <source>
        <dbReference type="SAM" id="Phobius"/>
    </source>
</evidence>
<evidence type="ECO:0000256" key="6">
    <source>
        <dbReference type="ARBA" id="ARBA00023125"/>
    </source>
</evidence>
<dbReference type="InterPro" id="IPR036093">
    <property type="entry name" value="NAC_dom_sf"/>
</dbReference>
<feature type="transmembrane region" description="Helical" evidence="12">
    <location>
        <begin position="410"/>
        <end position="430"/>
    </location>
</feature>
<protein>
    <recommendedName>
        <fullName evidence="13">NAC domain-containing protein</fullName>
    </recommendedName>
</protein>
<comment type="subcellular location">
    <subcellularLocation>
        <location evidence="2">Membrane</location>
        <topology evidence="2">Single-pass membrane protein</topology>
    </subcellularLocation>
    <subcellularLocation>
        <location evidence="1">Nucleus</location>
    </subcellularLocation>
</comment>
<accession>A0ABY9DFD2</accession>
<evidence type="ECO:0000259" key="13">
    <source>
        <dbReference type="PROSITE" id="PS51005"/>
    </source>
</evidence>
<keyword evidence="5" id="KW-0805">Transcription regulation</keyword>
<dbReference type="InterPro" id="IPR003441">
    <property type="entry name" value="NAC-dom"/>
</dbReference>
<dbReference type="Gene3D" id="2.170.150.80">
    <property type="entry name" value="NAC domain"/>
    <property type="match status" value="1"/>
</dbReference>
<feature type="compositionally biased region" description="Polar residues" evidence="11">
    <location>
        <begin position="390"/>
        <end position="404"/>
    </location>
</feature>
<evidence type="ECO:0000256" key="9">
    <source>
        <dbReference type="ARBA" id="ARBA00023163"/>
    </source>
</evidence>
<keyword evidence="4 12" id="KW-1133">Transmembrane helix</keyword>
<dbReference type="PANTHER" id="PTHR31744">
    <property type="entry name" value="PROTEIN CUP-SHAPED COTYLEDON 2-RELATED"/>
    <property type="match status" value="1"/>
</dbReference>
<feature type="region of interest" description="Disordered" evidence="11">
    <location>
        <begin position="284"/>
        <end position="328"/>
    </location>
</feature>
<dbReference type="EMBL" id="CP126662">
    <property type="protein sequence ID" value="WKA05676.1"/>
    <property type="molecule type" value="Genomic_DNA"/>
</dbReference>
<reference evidence="14 15" key="1">
    <citation type="journal article" date="2023" name="Hortic Res">
        <title>The complete reference genome for grapevine (Vitis vinifera L.) genetics and breeding.</title>
        <authorList>
            <person name="Shi X."/>
            <person name="Cao S."/>
            <person name="Wang X."/>
            <person name="Huang S."/>
            <person name="Wang Y."/>
            <person name="Liu Z."/>
            <person name="Liu W."/>
            <person name="Leng X."/>
            <person name="Peng Y."/>
            <person name="Wang N."/>
            <person name="Wang Y."/>
            <person name="Ma Z."/>
            <person name="Xu X."/>
            <person name="Zhang F."/>
            <person name="Xue H."/>
            <person name="Zhong H."/>
            <person name="Wang Y."/>
            <person name="Zhang K."/>
            <person name="Velt A."/>
            <person name="Avia K."/>
            <person name="Holtgrawe D."/>
            <person name="Grimplet J."/>
            <person name="Matus J.T."/>
            <person name="Ware D."/>
            <person name="Wu X."/>
            <person name="Wang H."/>
            <person name="Liu C."/>
            <person name="Fang Y."/>
            <person name="Rustenholz C."/>
            <person name="Cheng Z."/>
            <person name="Xiao H."/>
            <person name="Zhou Y."/>
        </authorList>
    </citation>
    <scope>NUCLEOTIDE SEQUENCE [LARGE SCALE GENOMIC DNA]</scope>
    <source>
        <strain evidence="15">cv. Pinot noir / PN40024</strain>
        <tissue evidence="14">Leaf</tissue>
    </source>
</reference>
<evidence type="ECO:0000256" key="7">
    <source>
        <dbReference type="ARBA" id="ARBA00023136"/>
    </source>
</evidence>
<keyword evidence="10" id="KW-0539">Nucleus</keyword>
<evidence type="ECO:0000256" key="8">
    <source>
        <dbReference type="ARBA" id="ARBA00023159"/>
    </source>
</evidence>
<evidence type="ECO:0000256" key="3">
    <source>
        <dbReference type="ARBA" id="ARBA00022692"/>
    </source>
</evidence>
<feature type="region of interest" description="Disordered" evidence="11">
    <location>
        <begin position="364"/>
        <end position="404"/>
    </location>
</feature>
<dbReference type="Proteomes" id="UP001227230">
    <property type="component" value="Chromosome 15"/>
</dbReference>
<name>A0ABY9DFD2_VITVI</name>
<dbReference type="PANTHER" id="PTHR31744:SF216">
    <property type="entry name" value="NAC TRANSCRIPTION FACTOR"/>
    <property type="match status" value="1"/>
</dbReference>
<evidence type="ECO:0000256" key="11">
    <source>
        <dbReference type="SAM" id="MobiDB-lite"/>
    </source>
</evidence>
<keyword evidence="3 12" id="KW-0812">Transmembrane</keyword>